<dbReference type="eggNOG" id="COG0860">
    <property type="taxonomic scope" value="Bacteria"/>
</dbReference>
<evidence type="ECO:0000313" key="5">
    <source>
        <dbReference type="EMBL" id="AFZ34971.1"/>
    </source>
</evidence>
<evidence type="ECO:0000256" key="2">
    <source>
        <dbReference type="ARBA" id="ARBA00023316"/>
    </source>
</evidence>
<dbReference type="InterPro" id="IPR002508">
    <property type="entry name" value="MurNAc-LAA_cat"/>
</dbReference>
<dbReference type="FunFam" id="3.40.630.40:FF:000019">
    <property type="entry name" value="N-acetylmuramoyl-L-alanine amidase, putative"/>
    <property type="match status" value="1"/>
</dbReference>
<dbReference type="KEGG" id="scs:Sta7437_1404"/>
<feature type="domain" description="SH3b" evidence="3">
    <location>
        <begin position="230"/>
        <end position="288"/>
    </location>
</feature>
<dbReference type="PANTHER" id="PTHR30404:SF0">
    <property type="entry name" value="N-ACETYLMURAMOYL-L-ALANINE AMIDASE AMIC"/>
    <property type="match status" value="1"/>
</dbReference>
<evidence type="ECO:0000256" key="1">
    <source>
        <dbReference type="ARBA" id="ARBA00022801"/>
    </source>
</evidence>
<dbReference type="STRING" id="111780.Sta7437_1404"/>
<dbReference type="CDD" id="cd02696">
    <property type="entry name" value="MurNAc-LAA"/>
    <property type="match status" value="1"/>
</dbReference>
<evidence type="ECO:0000259" key="3">
    <source>
        <dbReference type="SMART" id="SM00287"/>
    </source>
</evidence>
<organism evidence="5 6">
    <name type="scientific">Stanieria cyanosphaera (strain ATCC 29371 / PCC 7437)</name>
    <dbReference type="NCBI Taxonomy" id="111780"/>
    <lineage>
        <taxon>Bacteria</taxon>
        <taxon>Bacillati</taxon>
        <taxon>Cyanobacteriota</taxon>
        <taxon>Cyanophyceae</taxon>
        <taxon>Pleurocapsales</taxon>
        <taxon>Dermocarpellaceae</taxon>
        <taxon>Stanieria</taxon>
    </lineage>
</organism>
<dbReference type="SMART" id="SM00287">
    <property type="entry name" value="SH3b"/>
    <property type="match status" value="1"/>
</dbReference>
<dbReference type="Pfam" id="PF01520">
    <property type="entry name" value="Amidase_3"/>
    <property type="match status" value="1"/>
</dbReference>
<feature type="domain" description="MurNAc-LAA" evidence="4">
    <location>
        <begin position="471"/>
        <end position="583"/>
    </location>
</feature>
<keyword evidence="2" id="KW-0961">Cell wall biogenesis/degradation</keyword>
<dbReference type="GO" id="GO:0009253">
    <property type="term" value="P:peptidoglycan catabolic process"/>
    <property type="evidence" value="ECO:0007669"/>
    <property type="project" value="InterPro"/>
</dbReference>
<accession>K9XSC6</accession>
<gene>
    <name evidence="5" type="ordered locus">Sta7437_1404</name>
</gene>
<dbReference type="Gene3D" id="3.40.630.40">
    <property type="entry name" value="Zn-dependent exopeptidases"/>
    <property type="match status" value="1"/>
</dbReference>
<dbReference type="PANTHER" id="PTHR30404">
    <property type="entry name" value="N-ACETYLMURAMOYL-L-ALANINE AMIDASE"/>
    <property type="match status" value="1"/>
</dbReference>
<keyword evidence="1 5" id="KW-0378">Hydrolase</keyword>
<proteinExistence type="predicted"/>
<evidence type="ECO:0000259" key="4">
    <source>
        <dbReference type="SMART" id="SM00646"/>
    </source>
</evidence>
<dbReference type="GO" id="GO:0008745">
    <property type="term" value="F:N-acetylmuramoyl-L-alanine amidase activity"/>
    <property type="evidence" value="ECO:0007669"/>
    <property type="project" value="InterPro"/>
</dbReference>
<sequence>MKKLLGLAVTIALIGSTIIFSLAAQAQPSLYLAYPPPNHETIADKIFLIGTASSQEEVLINGKSIARSKAGHFAPSFPLKIGDNVFEIRHQNEKLNIKVKRISTEPEFESKVAFAKNSLTPATNITRLPNELICFSAISPPNAEVKVKIEDQTIPLSLQTDLVELPANSAIFTNNQPTTKATTKTNQYQGCTSFTEIGNLGQPEFELSLLGETITQTAPGEIEIISPTELQVVEITAETGVTRTGPSTNYSRLTPLPKGVKASVTGTEGEWLRLDYGAWIKAEETKPIATNVPSTSLIRSIASRQLPGITEIVFPLQIAVPFSVKQGERTFTLTLYNTTAQTDTIRLDEDPVIKRLDWQQVTPTQIDYTFHLNNEQQWGYEVRYQGTSLVLSLRHPPQLSLQRNVPLIGVKILLDPGHGGKESGAKGPTGYPEKDINLLISTSLAKQLERLGATVDLTRTKDIDLALEDRVKMIDRSKPAIALSIHYNALPDDGDAMNTKGISTFWYHSQAHSLAVFLQNYLVNQLNRPSHGVYWNNLALTRPHTAPAVLLELGFMINPDEFEWITNPTEQTKLVNAIASGITEWFTSVENCCYRLDCKSNSESKSHSVFGA</sequence>
<dbReference type="GO" id="GO:0071555">
    <property type="term" value="P:cell wall organization"/>
    <property type="evidence" value="ECO:0007669"/>
    <property type="project" value="UniProtKB-KW"/>
</dbReference>
<dbReference type="InterPro" id="IPR003646">
    <property type="entry name" value="SH3-like_bac-type"/>
</dbReference>
<dbReference type="AlphaFoldDB" id="K9XSC6"/>
<dbReference type="Proteomes" id="UP000010473">
    <property type="component" value="Chromosome"/>
</dbReference>
<evidence type="ECO:0000313" key="6">
    <source>
        <dbReference type="Proteomes" id="UP000010473"/>
    </source>
</evidence>
<protein>
    <submittedName>
        <fullName evidence="5">Cell wall hydrolase/autolysin</fullName>
    </submittedName>
</protein>
<name>K9XSC6_STAC7</name>
<dbReference type="Gene3D" id="2.30.30.40">
    <property type="entry name" value="SH3 Domains"/>
    <property type="match status" value="1"/>
</dbReference>
<dbReference type="GO" id="GO:0030288">
    <property type="term" value="C:outer membrane-bounded periplasmic space"/>
    <property type="evidence" value="ECO:0007669"/>
    <property type="project" value="TreeGrafter"/>
</dbReference>
<dbReference type="SUPFAM" id="SSF53187">
    <property type="entry name" value="Zn-dependent exopeptidases"/>
    <property type="match status" value="1"/>
</dbReference>
<keyword evidence="6" id="KW-1185">Reference proteome</keyword>
<dbReference type="HOGENOM" id="CLU_031959_0_0_3"/>
<dbReference type="InterPro" id="IPR050695">
    <property type="entry name" value="N-acetylmuramoyl_amidase_3"/>
</dbReference>
<dbReference type="EMBL" id="CP003653">
    <property type="protein sequence ID" value="AFZ34971.1"/>
    <property type="molecule type" value="Genomic_DNA"/>
</dbReference>
<dbReference type="OrthoDB" id="9772024at2"/>
<dbReference type="RefSeq" id="WP_015192643.1">
    <property type="nucleotide sequence ID" value="NC_019748.1"/>
</dbReference>
<dbReference type="SMART" id="SM00646">
    <property type="entry name" value="Ami_3"/>
    <property type="match status" value="1"/>
</dbReference>
<reference evidence="6" key="1">
    <citation type="journal article" date="2013" name="Proc. Natl. Acad. Sci. U.S.A.">
        <title>Improving the coverage of the cyanobacterial phylum using diversity-driven genome sequencing.</title>
        <authorList>
            <person name="Shih P.M."/>
            <person name="Wu D."/>
            <person name="Latifi A."/>
            <person name="Axen S.D."/>
            <person name="Fewer D.P."/>
            <person name="Talla E."/>
            <person name="Calteau A."/>
            <person name="Cai F."/>
            <person name="Tandeau de Marsac N."/>
            <person name="Rippka R."/>
            <person name="Herdman M."/>
            <person name="Sivonen K."/>
            <person name="Coursin T."/>
            <person name="Laurent T."/>
            <person name="Goodwin L."/>
            <person name="Nolan M."/>
            <person name="Davenport K.W."/>
            <person name="Han C.S."/>
            <person name="Rubin E.M."/>
            <person name="Eisen J.A."/>
            <person name="Woyke T."/>
            <person name="Gugger M."/>
            <person name="Kerfeld C.A."/>
        </authorList>
    </citation>
    <scope>NUCLEOTIDE SEQUENCE [LARGE SCALE GENOMIC DNA]</scope>
    <source>
        <strain evidence="6">ATCC 29371 / PCC 7437</strain>
    </source>
</reference>
<dbReference type="PATRIC" id="fig|111780.3.peg.1465"/>